<organism evidence="1 2">
    <name type="scientific">Nostoc minutum NIES-26</name>
    <dbReference type="NCBI Taxonomy" id="1844469"/>
    <lineage>
        <taxon>Bacteria</taxon>
        <taxon>Bacillati</taxon>
        <taxon>Cyanobacteriota</taxon>
        <taxon>Cyanophyceae</taxon>
        <taxon>Nostocales</taxon>
        <taxon>Nostocaceae</taxon>
        <taxon>Nostoc</taxon>
    </lineage>
</organism>
<name>A0A367RUD6_9NOSO</name>
<sequence>MKLLYYQENNFGDRLNPWLWEKLLPGVIDDDETTAFVGIGTLINDKLPRKTKKALLRVIFSTGVGYGQGMPQLDDSYKIYCLRGPLSAQALNVSAKLAVTDGAVLIRKLFNYHSQKVYKFSYMPHYELAGIGWSLVCERLGFGYIDPRWSIEKVLLSISQTEVLFAEAMHGAIIADALRVPWVPIITNPTILQFKWQDWCQSIGVEYKPSYIKRLHHPRQKRDILYPVRLARDWARQQESKSQLLHIAQTIQPTLSSDITIENLTQEMYERLQEFKQDFEAGLFL</sequence>
<protein>
    <submittedName>
        <fullName evidence="1">Succinoglycan biosynthesis ketolase</fullName>
    </submittedName>
</protein>
<gene>
    <name evidence="1" type="ORF">A6770_10470</name>
</gene>
<dbReference type="AlphaFoldDB" id="A0A367RUD6"/>
<comment type="caution">
    <text evidence="1">The sequence shown here is derived from an EMBL/GenBank/DDBJ whole genome shotgun (WGS) entry which is preliminary data.</text>
</comment>
<dbReference type="Proteomes" id="UP000252107">
    <property type="component" value="Unassembled WGS sequence"/>
</dbReference>
<reference evidence="1" key="1">
    <citation type="submission" date="2016-04" db="EMBL/GenBank/DDBJ databases">
        <authorList>
            <person name="Tabuchi Yagui T.R."/>
        </authorList>
    </citation>
    <scope>NUCLEOTIDE SEQUENCE [LARGE SCALE GENOMIC DNA]</scope>
    <source>
        <strain evidence="1">NIES-26</strain>
    </source>
</reference>
<evidence type="ECO:0000313" key="2">
    <source>
        <dbReference type="Proteomes" id="UP000252107"/>
    </source>
</evidence>
<dbReference type="EMBL" id="LXQD01000054">
    <property type="protein sequence ID" value="RCJ40168.1"/>
    <property type="molecule type" value="Genomic_DNA"/>
</dbReference>
<evidence type="ECO:0000313" key="1">
    <source>
        <dbReference type="EMBL" id="RCJ40168.1"/>
    </source>
</evidence>
<accession>A0A367RUD6</accession>
<proteinExistence type="predicted"/>
<keyword evidence="2" id="KW-1185">Reference proteome</keyword>